<evidence type="ECO:0000256" key="1">
    <source>
        <dbReference type="ARBA" id="ARBA00004141"/>
    </source>
</evidence>
<feature type="transmembrane region" description="Helical" evidence="6">
    <location>
        <begin position="219"/>
        <end position="238"/>
    </location>
</feature>
<gene>
    <name evidence="8" type="ORF">AVDCRST_MAG15-2875</name>
</gene>
<dbReference type="EMBL" id="CADCUU010000438">
    <property type="protein sequence ID" value="CAA9431469.1"/>
    <property type="molecule type" value="Genomic_DNA"/>
</dbReference>
<sequence length="298" mass="31330">MSRRPLFLAVLVGCGLTWGSTQSLGKIAVSTGYQPFGLLFWQFVLGVVLMGLAMAFRRTPPVLTRRTLVFALVVALLGSVLPGITFWTSVERLPAGVMSLLISTVPLLAFPIALMLGQDRLSALRALGLLCGLGGVALIALPEASLPDPGQAAFLPFAMLGPLLYAMETNYVQRVGMAGMDPFQAMALVSGIGALLVLPFAVATGQWIDPVRPWGAPEWALLASSAIHVLTYAAYVWLAAHAGSTFASQSSYIVTASGLVWATALLGESFSPYVWAALVLLLAGLALVSPRDSASARS</sequence>
<evidence type="ECO:0000256" key="4">
    <source>
        <dbReference type="ARBA" id="ARBA00022989"/>
    </source>
</evidence>
<comment type="subcellular location">
    <subcellularLocation>
        <location evidence="1">Membrane</location>
        <topology evidence="1">Multi-pass membrane protein</topology>
    </subcellularLocation>
</comment>
<feature type="transmembrane region" description="Helical" evidence="6">
    <location>
        <begin position="68"/>
        <end position="87"/>
    </location>
</feature>
<feature type="transmembrane region" description="Helical" evidence="6">
    <location>
        <begin position="153"/>
        <end position="173"/>
    </location>
</feature>
<keyword evidence="4 6" id="KW-1133">Transmembrane helix</keyword>
<dbReference type="PANTHER" id="PTHR32322">
    <property type="entry name" value="INNER MEMBRANE TRANSPORTER"/>
    <property type="match status" value="1"/>
</dbReference>
<feature type="transmembrane region" description="Helical" evidence="6">
    <location>
        <begin position="250"/>
        <end position="267"/>
    </location>
</feature>
<name>A0A6J4Q2T3_9RHOB</name>
<dbReference type="GO" id="GO:0016020">
    <property type="term" value="C:membrane"/>
    <property type="evidence" value="ECO:0007669"/>
    <property type="project" value="UniProtKB-SubCell"/>
</dbReference>
<dbReference type="InterPro" id="IPR000620">
    <property type="entry name" value="EamA_dom"/>
</dbReference>
<protein>
    <recommendedName>
        <fullName evidence="7">EamA domain-containing protein</fullName>
    </recommendedName>
</protein>
<dbReference type="SUPFAM" id="SSF103481">
    <property type="entry name" value="Multidrug resistance efflux transporter EmrE"/>
    <property type="match status" value="2"/>
</dbReference>
<evidence type="ECO:0000256" key="3">
    <source>
        <dbReference type="ARBA" id="ARBA00022692"/>
    </source>
</evidence>
<proteinExistence type="inferred from homology"/>
<feature type="domain" description="EamA" evidence="7">
    <location>
        <begin position="157"/>
        <end position="289"/>
    </location>
</feature>
<evidence type="ECO:0000256" key="6">
    <source>
        <dbReference type="SAM" id="Phobius"/>
    </source>
</evidence>
<organism evidence="8">
    <name type="scientific">uncultured Rubellimicrobium sp</name>
    <dbReference type="NCBI Taxonomy" id="543078"/>
    <lineage>
        <taxon>Bacteria</taxon>
        <taxon>Pseudomonadati</taxon>
        <taxon>Pseudomonadota</taxon>
        <taxon>Alphaproteobacteria</taxon>
        <taxon>Rhodobacterales</taxon>
        <taxon>Roseobacteraceae</taxon>
        <taxon>Rubellimicrobium</taxon>
        <taxon>environmental samples</taxon>
    </lineage>
</organism>
<evidence type="ECO:0000256" key="5">
    <source>
        <dbReference type="ARBA" id="ARBA00023136"/>
    </source>
</evidence>
<dbReference type="AlphaFoldDB" id="A0A6J4Q2T3"/>
<dbReference type="InterPro" id="IPR050638">
    <property type="entry name" value="AA-Vitamin_Transporters"/>
</dbReference>
<evidence type="ECO:0000256" key="2">
    <source>
        <dbReference type="ARBA" id="ARBA00007362"/>
    </source>
</evidence>
<feature type="transmembrane region" description="Helical" evidence="6">
    <location>
        <begin position="185"/>
        <end position="207"/>
    </location>
</feature>
<evidence type="ECO:0000259" key="7">
    <source>
        <dbReference type="Pfam" id="PF00892"/>
    </source>
</evidence>
<reference evidence="8" key="1">
    <citation type="submission" date="2020-02" db="EMBL/GenBank/DDBJ databases">
        <authorList>
            <person name="Meier V. D."/>
        </authorList>
    </citation>
    <scope>NUCLEOTIDE SEQUENCE</scope>
    <source>
        <strain evidence="8">AVDCRST_MAG15</strain>
    </source>
</reference>
<keyword evidence="5 6" id="KW-0472">Membrane</keyword>
<keyword evidence="3 6" id="KW-0812">Transmembrane</keyword>
<dbReference type="Pfam" id="PF00892">
    <property type="entry name" value="EamA"/>
    <property type="match status" value="2"/>
</dbReference>
<feature type="transmembrane region" description="Helical" evidence="6">
    <location>
        <begin position="35"/>
        <end position="56"/>
    </location>
</feature>
<feature type="transmembrane region" description="Helical" evidence="6">
    <location>
        <begin position="273"/>
        <end position="290"/>
    </location>
</feature>
<feature type="transmembrane region" description="Helical" evidence="6">
    <location>
        <begin position="93"/>
        <end position="116"/>
    </location>
</feature>
<feature type="transmembrane region" description="Helical" evidence="6">
    <location>
        <begin position="123"/>
        <end position="141"/>
    </location>
</feature>
<dbReference type="PANTHER" id="PTHR32322:SF2">
    <property type="entry name" value="EAMA DOMAIN-CONTAINING PROTEIN"/>
    <property type="match status" value="1"/>
</dbReference>
<evidence type="ECO:0000313" key="8">
    <source>
        <dbReference type="EMBL" id="CAA9431469.1"/>
    </source>
</evidence>
<dbReference type="InterPro" id="IPR037185">
    <property type="entry name" value="EmrE-like"/>
</dbReference>
<comment type="similarity">
    <text evidence="2">Belongs to the EamA transporter family.</text>
</comment>
<accession>A0A6J4Q2T3</accession>
<feature type="domain" description="EamA" evidence="7">
    <location>
        <begin position="10"/>
        <end position="140"/>
    </location>
</feature>